<dbReference type="GO" id="GO:0030170">
    <property type="term" value="F:pyridoxal phosphate binding"/>
    <property type="evidence" value="ECO:0007669"/>
    <property type="project" value="TreeGrafter"/>
</dbReference>
<dbReference type="InterPro" id="IPR000653">
    <property type="entry name" value="DegT/StrS_aminotransferase"/>
</dbReference>
<dbReference type="PIRSF" id="PIRSF000390">
    <property type="entry name" value="PLP_StrS"/>
    <property type="match status" value="1"/>
</dbReference>
<keyword evidence="6" id="KW-0032">Aminotransferase</keyword>
<accession>A0A212K881</accession>
<dbReference type="GO" id="GO:0008483">
    <property type="term" value="F:transaminase activity"/>
    <property type="evidence" value="ECO:0007669"/>
    <property type="project" value="UniProtKB-KW"/>
</dbReference>
<dbReference type="Gene3D" id="3.40.640.10">
    <property type="entry name" value="Type I PLP-dependent aspartate aminotransferase-like (Major domain)"/>
    <property type="match status" value="1"/>
</dbReference>
<evidence type="ECO:0000256" key="2">
    <source>
        <dbReference type="ARBA" id="ARBA00037999"/>
    </source>
</evidence>
<dbReference type="PANTHER" id="PTHR30244:SF36">
    <property type="entry name" value="3-OXO-GLUCOSE-6-PHOSPHATE:GLUTAMATE AMINOTRANSFERASE"/>
    <property type="match status" value="1"/>
</dbReference>
<dbReference type="CDD" id="cd00616">
    <property type="entry name" value="AHBA_syn"/>
    <property type="match status" value="1"/>
</dbReference>
<dbReference type="InterPro" id="IPR015422">
    <property type="entry name" value="PyrdxlP-dep_Trfase_small"/>
</dbReference>
<dbReference type="EMBL" id="FLUL01000001">
    <property type="protein sequence ID" value="SBW07911.1"/>
    <property type="molecule type" value="Genomic_DNA"/>
</dbReference>
<name>A0A212K881_9BACT</name>
<evidence type="ECO:0000256" key="5">
    <source>
        <dbReference type="RuleBase" id="RU004508"/>
    </source>
</evidence>
<dbReference type="GO" id="GO:0000271">
    <property type="term" value="P:polysaccharide biosynthetic process"/>
    <property type="evidence" value="ECO:0007669"/>
    <property type="project" value="TreeGrafter"/>
</dbReference>
<dbReference type="InterPro" id="IPR015424">
    <property type="entry name" value="PyrdxlP-dep_Trfase"/>
</dbReference>
<organism evidence="6">
    <name type="scientific">uncultured Dysgonomonas sp</name>
    <dbReference type="NCBI Taxonomy" id="206096"/>
    <lineage>
        <taxon>Bacteria</taxon>
        <taxon>Pseudomonadati</taxon>
        <taxon>Bacteroidota</taxon>
        <taxon>Bacteroidia</taxon>
        <taxon>Bacteroidales</taxon>
        <taxon>Dysgonomonadaceae</taxon>
        <taxon>Dysgonomonas</taxon>
        <taxon>environmental samples</taxon>
    </lineage>
</organism>
<proteinExistence type="inferred from homology"/>
<evidence type="ECO:0000313" key="6">
    <source>
        <dbReference type="EMBL" id="SBW07911.1"/>
    </source>
</evidence>
<dbReference type="AlphaFoldDB" id="A0A212K881"/>
<keyword evidence="1 4" id="KW-0663">Pyridoxal phosphate</keyword>
<feature type="active site" description="Proton acceptor" evidence="3">
    <location>
        <position position="191"/>
    </location>
</feature>
<comment type="similarity">
    <text evidence="2 5">Belongs to the DegT/DnrJ/EryC1 family.</text>
</comment>
<evidence type="ECO:0000256" key="3">
    <source>
        <dbReference type="PIRSR" id="PIRSR000390-1"/>
    </source>
</evidence>
<evidence type="ECO:0000256" key="4">
    <source>
        <dbReference type="PIRSR" id="PIRSR000390-2"/>
    </source>
</evidence>
<gene>
    <name evidence="6" type="primary">fdtB</name>
    <name evidence="6" type="ORF">KL86DYS2_13246</name>
</gene>
<dbReference type="SUPFAM" id="SSF53383">
    <property type="entry name" value="PLP-dependent transferases"/>
    <property type="match status" value="1"/>
</dbReference>
<evidence type="ECO:0000256" key="1">
    <source>
        <dbReference type="ARBA" id="ARBA00022898"/>
    </source>
</evidence>
<dbReference type="RefSeq" id="WP_296951832.1">
    <property type="nucleotide sequence ID" value="NZ_LT599021.1"/>
</dbReference>
<dbReference type="Pfam" id="PF01041">
    <property type="entry name" value="DegT_DnrJ_EryC1"/>
    <property type="match status" value="1"/>
</dbReference>
<reference evidence="6" key="1">
    <citation type="submission" date="2016-04" db="EMBL/GenBank/DDBJ databases">
        <authorList>
            <person name="Evans L.H."/>
            <person name="Alamgir A."/>
            <person name="Owens N."/>
            <person name="Weber N.D."/>
            <person name="Virtaneva K."/>
            <person name="Barbian K."/>
            <person name="Babar A."/>
            <person name="Rosenke K."/>
        </authorList>
    </citation>
    <scope>NUCLEOTIDE SEQUENCE</scope>
    <source>
        <strain evidence="6">86-2</strain>
    </source>
</reference>
<dbReference type="Gene3D" id="3.90.1150.10">
    <property type="entry name" value="Aspartate Aminotransferase, domain 1"/>
    <property type="match status" value="1"/>
</dbReference>
<protein>
    <submittedName>
        <fullName evidence="6">dTDP-3-amino-3, 6-dideoxy-alpha-D-galactopyranose transaminase</fullName>
        <ecNumber evidence="6">2.6.1.90</ecNumber>
    </submittedName>
</protein>
<dbReference type="PANTHER" id="PTHR30244">
    <property type="entry name" value="TRANSAMINASE"/>
    <property type="match status" value="1"/>
</dbReference>
<dbReference type="EC" id="2.6.1.90" evidence="6"/>
<dbReference type="InterPro" id="IPR015421">
    <property type="entry name" value="PyrdxlP-dep_Trfase_major"/>
</dbReference>
<feature type="modified residue" description="N6-(pyridoxal phosphate)lysine" evidence="4">
    <location>
        <position position="191"/>
    </location>
</feature>
<sequence length="367" mass="41016">MNEILFLNLKRENERYATELKEATARIIHSGWYIRGAANKSFQSQFASCCGVSHCVGVGNGLDALRLILMGYMVMGHIKEGDEVILPANTFIATVLAVSQCGLVPVLADCDLVTYNIDPASAEEKITNKTRAIIAVHLYGQVADMDKLQQLSFKYNLLLIEDAAQAHGAVYKGKKAGSIGDAAAFSFYPVKNLGSLGDAGAVTTDDAQLAEVVNSLSNYGSDEKYIHNYKGLNSRLDEIQAAILSVKLKYLDADNSRRREIAKFYLDNIKNDRFILPEIRDWDSHVFHLFVLRCKDREELQQYLSQNSIQAQIHYPYAIHKQPAYAELNHLHFPVSELLQDEVLSLPLYPSLREDELIKIVGTLNGF</sequence>
<keyword evidence="6" id="KW-0808">Transferase</keyword>